<organism evidence="2 3">
    <name type="scientific">Paragonimus skrjabini miyazakii</name>
    <dbReference type="NCBI Taxonomy" id="59628"/>
    <lineage>
        <taxon>Eukaryota</taxon>
        <taxon>Metazoa</taxon>
        <taxon>Spiralia</taxon>
        <taxon>Lophotrochozoa</taxon>
        <taxon>Platyhelminthes</taxon>
        <taxon>Trematoda</taxon>
        <taxon>Digenea</taxon>
        <taxon>Plagiorchiida</taxon>
        <taxon>Troglotremata</taxon>
        <taxon>Troglotrematidae</taxon>
        <taxon>Paragonimus</taxon>
    </lineage>
</organism>
<keyword evidence="3" id="KW-1185">Reference proteome</keyword>
<sequence>MQTSAKSSISEELRQALNSGAPLSWQHAFVDVVRKYHPEIPKDPRTILRTLRSSTQKPVGVVVCILLGLETVLYHILKHELVDMIELQLQIDGLLPLKG</sequence>
<dbReference type="EMBL" id="JTDE01001924">
    <property type="protein sequence ID" value="KAF7258131.1"/>
    <property type="molecule type" value="Genomic_DNA"/>
</dbReference>
<name>A0A8S9YYW2_9TREM</name>
<accession>A0A8S9YYW2</accession>
<keyword evidence="1" id="KW-1133">Transmembrane helix</keyword>
<gene>
    <name evidence="2" type="ORF">EG68_03856</name>
</gene>
<evidence type="ECO:0000256" key="1">
    <source>
        <dbReference type="SAM" id="Phobius"/>
    </source>
</evidence>
<evidence type="ECO:0000313" key="2">
    <source>
        <dbReference type="EMBL" id="KAF7258131.1"/>
    </source>
</evidence>
<keyword evidence="1" id="KW-0812">Transmembrane</keyword>
<evidence type="ECO:0000313" key="3">
    <source>
        <dbReference type="Proteomes" id="UP000822476"/>
    </source>
</evidence>
<feature type="transmembrane region" description="Helical" evidence="1">
    <location>
        <begin position="59"/>
        <end position="77"/>
    </location>
</feature>
<proteinExistence type="predicted"/>
<reference evidence="2" key="1">
    <citation type="submission" date="2019-07" db="EMBL/GenBank/DDBJ databases">
        <title>Annotation for the trematode Paragonimus miyazaki's.</title>
        <authorList>
            <person name="Choi Y.-J."/>
        </authorList>
    </citation>
    <scope>NUCLEOTIDE SEQUENCE</scope>
    <source>
        <strain evidence="2">Japan</strain>
    </source>
</reference>
<protein>
    <submittedName>
        <fullName evidence="2">Uncharacterized protein</fullName>
    </submittedName>
</protein>
<dbReference type="OrthoDB" id="6286409at2759"/>
<comment type="caution">
    <text evidence="2">The sequence shown here is derived from an EMBL/GenBank/DDBJ whole genome shotgun (WGS) entry which is preliminary data.</text>
</comment>
<dbReference type="AlphaFoldDB" id="A0A8S9YYW2"/>
<keyword evidence="1" id="KW-0472">Membrane</keyword>
<dbReference type="Proteomes" id="UP000822476">
    <property type="component" value="Unassembled WGS sequence"/>
</dbReference>